<keyword evidence="3" id="KW-1185">Reference proteome</keyword>
<gene>
    <name evidence="2" type="ORF">GCM10009765_49140</name>
</gene>
<dbReference type="SUPFAM" id="SSF54427">
    <property type="entry name" value="NTF2-like"/>
    <property type="match status" value="1"/>
</dbReference>
<dbReference type="InterPro" id="IPR037401">
    <property type="entry name" value="SnoaL-like"/>
</dbReference>
<evidence type="ECO:0000259" key="1">
    <source>
        <dbReference type="Pfam" id="PF12680"/>
    </source>
</evidence>
<evidence type="ECO:0000313" key="2">
    <source>
        <dbReference type="EMBL" id="GAA1694050.1"/>
    </source>
</evidence>
<comment type="caution">
    <text evidence="2">The sequence shown here is derived from an EMBL/GenBank/DDBJ whole genome shotgun (WGS) entry which is preliminary data.</text>
</comment>
<evidence type="ECO:0000313" key="3">
    <source>
        <dbReference type="Proteomes" id="UP001500618"/>
    </source>
</evidence>
<dbReference type="Pfam" id="PF12680">
    <property type="entry name" value="SnoaL_2"/>
    <property type="match status" value="1"/>
</dbReference>
<accession>A0ABN2HV43</accession>
<proteinExistence type="predicted"/>
<name>A0ABN2HV43_9ACTN</name>
<organism evidence="2 3">
    <name type="scientific">Fodinicola feengrottensis</name>
    <dbReference type="NCBI Taxonomy" id="435914"/>
    <lineage>
        <taxon>Bacteria</taxon>
        <taxon>Bacillati</taxon>
        <taxon>Actinomycetota</taxon>
        <taxon>Actinomycetes</taxon>
        <taxon>Mycobacteriales</taxon>
        <taxon>Fodinicola</taxon>
    </lineage>
</organism>
<dbReference type="Gene3D" id="3.10.450.50">
    <property type="match status" value="1"/>
</dbReference>
<feature type="domain" description="SnoaL-like" evidence="1">
    <location>
        <begin position="10"/>
        <end position="119"/>
    </location>
</feature>
<dbReference type="RefSeq" id="WP_163573708.1">
    <property type="nucleotide sequence ID" value="NZ_BAAANY010000020.1"/>
</dbReference>
<protein>
    <submittedName>
        <fullName evidence="2">Nuclear transport factor 2 family protein</fullName>
    </submittedName>
</protein>
<dbReference type="InterPro" id="IPR032710">
    <property type="entry name" value="NTF2-like_dom_sf"/>
</dbReference>
<dbReference type="EMBL" id="BAAANY010000020">
    <property type="protein sequence ID" value="GAA1694050.1"/>
    <property type="molecule type" value="Genomic_DNA"/>
</dbReference>
<dbReference type="Proteomes" id="UP001500618">
    <property type="component" value="Unassembled WGS sequence"/>
</dbReference>
<sequence>MPQSCREVLAAYHQAMIDMNADDLADLYAVDCLHHFPFAAPGRPPVYYGREEVRAGYRAAWHGVPLKLAEVTEVIAYDMADPDTLVGEWVGSGTLLPTGKPFQAHGLLIATVKNGEITDMRDYMDVFGTYRATGRLKDVVAALDET</sequence>
<reference evidence="2 3" key="1">
    <citation type="journal article" date="2019" name="Int. J. Syst. Evol. Microbiol.">
        <title>The Global Catalogue of Microorganisms (GCM) 10K type strain sequencing project: providing services to taxonomists for standard genome sequencing and annotation.</title>
        <authorList>
            <consortium name="The Broad Institute Genomics Platform"/>
            <consortium name="The Broad Institute Genome Sequencing Center for Infectious Disease"/>
            <person name="Wu L."/>
            <person name="Ma J."/>
        </authorList>
    </citation>
    <scope>NUCLEOTIDE SEQUENCE [LARGE SCALE GENOMIC DNA]</scope>
    <source>
        <strain evidence="2 3">JCM 14718</strain>
    </source>
</reference>